<name>H2J3L0_MARPK</name>
<dbReference type="eggNOG" id="ENOG502ZASC">
    <property type="taxonomic scope" value="Bacteria"/>
</dbReference>
<dbReference type="AlphaFoldDB" id="H2J3L0"/>
<dbReference type="HOGENOM" id="CLU_743399_0_0_0"/>
<proteinExistence type="predicted"/>
<dbReference type="Gene3D" id="2.40.160.130">
    <property type="entry name" value="Capsule assembly protein Wzi"/>
    <property type="match status" value="1"/>
</dbReference>
<evidence type="ECO:0000313" key="1">
    <source>
        <dbReference type="EMBL" id="AEX84654.1"/>
    </source>
</evidence>
<evidence type="ECO:0008006" key="3">
    <source>
        <dbReference type="Google" id="ProtNLM"/>
    </source>
</evidence>
<dbReference type="EMBL" id="CP003257">
    <property type="protein sequence ID" value="AEX84654.1"/>
    <property type="molecule type" value="Genomic_DNA"/>
</dbReference>
<organism evidence="1 2">
    <name type="scientific">Marinitoga piezophila (strain DSM 14283 / JCM 11233 / KA3)</name>
    <dbReference type="NCBI Taxonomy" id="443254"/>
    <lineage>
        <taxon>Bacteria</taxon>
        <taxon>Thermotogati</taxon>
        <taxon>Thermotogota</taxon>
        <taxon>Thermotogae</taxon>
        <taxon>Petrotogales</taxon>
        <taxon>Petrotogaceae</taxon>
        <taxon>Marinitoga</taxon>
    </lineage>
</organism>
<reference evidence="1 2" key="1">
    <citation type="journal article" date="2012" name="J. Bacteriol.">
        <title>Complete Genome Sequence of the Thermophilic, Piezophilic, Heterotrophic Bacterium Marinitoga piezophila KA3.</title>
        <authorList>
            <person name="Lucas S."/>
            <person name="Han J."/>
            <person name="Lapidus A."/>
            <person name="Cheng J.F."/>
            <person name="Goodwin L.A."/>
            <person name="Pitluck S."/>
            <person name="Peters L."/>
            <person name="Mikhailova N."/>
            <person name="Teshima H."/>
            <person name="Detter J.C."/>
            <person name="Han C."/>
            <person name="Tapia R."/>
            <person name="Land M."/>
            <person name="Hauser L."/>
            <person name="Kyrpides N.C."/>
            <person name="Ivanova N."/>
            <person name="Pagani I."/>
            <person name="Vannier P."/>
            <person name="Oger P."/>
            <person name="Bartlett D.H."/>
            <person name="Noll K.M."/>
            <person name="Woyke T."/>
            <person name="Jebbar M."/>
        </authorList>
    </citation>
    <scope>NUCLEOTIDE SEQUENCE [LARGE SCALE GENOMIC DNA]</scope>
    <source>
        <strain evidence="2">DSM 14283 / JCM 11233 / KA3</strain>
    </source>
</reference>
<dbReference type="InterPro" id="IPR038636">
    <property type="entry name" value="Wzi_sf"/>
</dbReference>
<gene>
    <name evidence="1" type="ordered locus">Marpi_0199</name>
</gene>
<accession>H2J3L0</accession>
<dbReference type="OrthoDB" id="43188at2"/>
<keyword evidence="2" id="KW-1185">Reference proteome</keyword>
<protein>
    <recommendedName>
        <fullName evidence="3">Alginate export domain-containing protein</fullName>
    </recommendedName>
</protein>
<evidence type="ECO:0000313" key="2">
    <source>
        <dbReference type="Proteomes" id="UP000007161"/>
    </source>
</evidence>
<dbReference type="Proteomes" id="UP000007161">
    <property type="component" value="Chromosome"/>
</dbReference>
<dbReference type="RefSeq" id="WP_014295726.1">
    <property type="nucleotide sequence ID" value="NC_016751.1"/>
</dbReference>
<sequence length="442" mass="51363">MKKTVILILFIVLSAIQLFAFSFENDNEYKIYTIEKTISGETLPTAISPYPIEYTKNISLYFPFLRKNTGYELYDLFSYRANNYGILFEITPENNLNFEYYFGKKINSFWFIAGKYKTDWSLLEHGVFFSDALPYVNGITGGFTTDFLLGEMGIYFGAYSFNAYLTDEELAIQKMNVDGNSDRRSIGIGYYDPYKSLLIHRLDIKPIKQLRISLNELNLIGGKFPDLVDLNFMNILHNTYGEGYSNALFGLDGEIVPFKGIKLYGEFAMDDYVVPLTEAGAESYKPTAFAWGYGSSINGKYKNTYFILKGEKYKIYSWMYNRWQELLKFTGRYIDGNKIYDIPMGYDYGNDIESYLISLEFINKFGNLKVLYEHIIKGEIDLNTSYFNTELKGNTETWPGPYGETTEFNYTTLQLKFKNLEINTTFDKFELIKYTVKISYEF</sequence>
<dbReference type="STRING" id="443254.Marpi_0199"/>
<reference evidence="2" key="2">
    <citation type="submission" date="2012-01" db="EMBL/GenBank/DDBJ databases">
        <title>Complete sequence of chromosome of Marinitoga piezophila KA3.</title>
        <authorList>
            <person name="Lucas S."/>
            <person name="Han J."/>
            <person name="Lapidus A."/>
            <person name="Cheng J.-F."/>
            <person name="Goodwin L."/>
            <person name="Pitluck S."/>
            <person name="Peters L."/>
            <person name="Mikhailova N."/>
            <person name="Teshima H."/>
            <person name="Detter J.C."/>
            <person name="Han C."/>
            <person name="Tapia R."/>
            <person name="Land M."/>
            <person name="Hauser L."/>
            <person name="Kyrpides N."/>
            <person name="Ivanova N."/>
            <person name="Pagani I."/>
            <person name="Jebbar M."/>
            <person name="Vannier P."/>
            <person name="Oger P."/>
            <person name="Cario A."/>
            <person name="Bartlett D."/>
            <person name="Noll K.M."/>
            <person name="Woyke T."/>
        </authorList>
    </citation>
    <scope>NUCLEOTIDE SEQUENCE [LARGE SCALE GENOMIC DNA]</scope>
    <source>
        <strain evidence="2">DSM 14283 / JCM 11233 / KA3</strain>
    </source>
</reference>
<dbReference type="KEGG" id="mpz:Marpi_0199"/>